<evidence type="ECO:0000256" key="2">
    <source>
        <dbReference type="ARBA" id="ARBA00022963"/>
    </source>
</evidence>
<dbReference type="PANTHER" id="PTHR10272:SF0">
    <property type="entry name" value="PLATELET-ACTIVATING FACTOR ACETYLHYDROLASE"/>
    <property type="match status" value="1"/>
</dbReference>
<dbReference type="Proteomes" id="UP000295060">
    <property type="component" value="Unassembled WGS sequence"/>
</dbReference>
<comment type="caution">
    <text evidence="5">The sequence shown here is derived from an EMBL/GenBank/DDBJ whole genome shotgun (WGS) entry which is preliminary data.</text>
</comment>
<evidence type="ECO:0000256" key="3">
    <source>
        <dbReference type="ARBA" id="ARBA00023098"/>
    </source>
</evidence>
<dbReference type="EMBL" id="SODU01000007">
    <property type="protein sequence ID" value="TDW79248.1"/>
    <property type="molecule type" value="Genomic_DNA"/>
</dbReference>
<dbReference type="InterPro" id="IPR006311">
    <property type="entry name" value="TAT_signal"/>
</dbReference>
<proteinExistence type="predicted"/>
<evidence type="ECO:0000256" key="1">
    <source>
        <dbReference type="ARBA" id="ARBA00022801"/>
    </source>
</evidence>
<feature type="chain" id="PRO_5047271787" evidence="4">
    <location>
        <begin position="41"/>
        <end position="382"/>
    </location>
</feature>
<dbReference type="SUPFAM" id="SSF53474">
    <property type="entry name" value="alpha/beta-Hydrolases"/>
    <property type="match status" value="1"/>
</dbReference>
<evidence type="ECO:0000313" key="5">
    <source>
        <dbReference type="EMBL" id="TDW79248.1"/>
    </source>
</evidence>
<dbReference type="Pfam" id="PF03403">
    <property type="entry name" value="PAF-AH_p_II"/>
    <property type="match status" value="1"/>
</dbReference>
<reference evidence="5 6" key="1">
    <citation type="submission" date="2019-03" db="EMBL/GenBank/DDBJ databases">
        <title>Genomic Encyclopedia of Type Strains, Phase III (KMG-III): the genomes of soil and plant-associated and newly described type strains.</title>
        <authorList>
            <person name="Whitman W."/>
        </authorList>
    </citation>
    <scope>NUCLEOTIDE SEQUENCE [LARGE SCALE GENOMIC DNA]</scope>
    <source>
        <strain evidence="5 6">VKMAc-2574</strain>
    </source>
</reference>
<dbReference type="PANTHER" id="PTHR10272">
    <property type="entry name" value="PLATELET-ACTIVATING FACTOR ACETYLHYDROLASE"/>
    <property type="match status" value="1"/>
</dbReference>
<evidence type="ECO:0000256" key="4">
    <source>
        <dbReference type="SAM" id="SignalP"/>
    </source>
</evidence>
<name>A0ABY2F4D3_9ACTN</name>
<gene>
    <name evidence="5" type="ORF">EV137_8134</name>
</gene>
<keyword evidence="6" id="KW-1185">Reference proteome</keyword>
<dbReference type="PROSITE" id="PS51318">
    <property type="entry name" value="TAT"/>
    <property type="match status" value="1"/>
</dbReference>
<organism evidence="5 6">
    <name type="scientific">Kribbella pratensis</name>
    <dbReference type="NCBI Taxonomy" id="2512112"/>
    <lineage>
        <taxon>Bacteria</taxon>
        <taxon>Bacillati</taxon>
        <taxon>Actinomycetota</taxon>
        <taxon>Actinomycetes</taxon>
        <taxon>Propionibacteriales</taxon>
        <taxon>Kribbellaceae</taxon>
        <taxon>Kribbella</taxon>
    </lineage>
</organism>
<keyword evidence="3" id="KW-0443">Lipid metabolism</keyword>
<keyword evidence="4" id="KW-0732">Signal</keyword>
<sequence length="382" mass="41143">MAQPTCGFHRANVVGMRRRTFLTATAASALTGALPLSASAATDLTLRLPAPTGNWHVGTTTRALVDPDRSDPWNGSPTRELALTVFYPATVVRGYQRASQLAPAAAEVFKGLDAGVLHPELPTSGVNWAAILTHSYVDAPALPGRRPTLLYSPGGADPRTIGTSVAEELASHGYVVLTVDHPGEASEVVFPDGRLRVIEIGPDVQTDPVQSRLMMDTRFADMRFVLNHLSDLHESIDLRRVGVYGHSAGGATAAVSLEHPRVRAAANLEGYLDTLDGELYPIARHGTRKPLLLAGTDGFRDERFDRTWSAVLSQGGPVRRVQLSDANHWIWTDYAAFAPQLQSAGLMTAAARAKLVGTPRCGVPAVRRLVREFFDRSLTFSG</sequence>
<dbReference type="InterPro" id="IPR029058">
    <property type="entry name" value="AB_hydrolase_fold"/>
</dbReference>
<keyword evidence="1 5" id="KW-0378">Hydrolase</keyword>
<dbReference type="Gene3D" id="3.40.50.1820">
    <property type="entry name" value="alpha/beta hydrolase"/>
    <property type="match status" value="1"/>
</dbReference>
<evidence type="ECO:0000313" key="6">
    <source>
        <dbReference type="Proteomes" id="UP000295060"/>
    </source>
</evidence>
<protein>
    <submittedName>
        <fullName evidence="5">Dienelactone hydrolase</fullName>
    </submittedName>
</protein>
<keyword evidence="2" id="KW-0442">Lipid degradation</keyword>
<accession>A0ABY2F4D3</accession>
<dbReference type="GO" id="GO:0016787">
    <property type="term" value="F:hydrolase activity"/>
    <property type="evidence" value="ECO:0007669"/>
    <property type="project" value="UniProtKB-KW"/>
</dbReference>
<feature type="signal peptide" evidence="4">
    <location>
        <begin position="1"/>
        <end position="40"/>
    </location>
</feature>